<dbReference type="PANTHER" id="PTHR44757:SF2">
    <property type="entry name" value="BIOFILM ARCHITECTURE MAINTENANCE PROTEIN MBAA"/>
    <property type="match status" value="1"/>
</dbReference>
<feature type="domain" description="EAL" evidence="3">
    <location>
        <begin position="354"/>
        <end position="609"/>
    </location>
</feature>
<dbReference type="SMART" id="SM00091">
    <property type="entry name" value="PAS"/>
    <property type="match status" value="2"/>
</dbReference>
<proteinExistence type="predicted"/>
<evidence type="ECO:0000313" key="5">
    <source>
        <dbReference type="EMBL" id="PRY40233.1"/>
    </source>
</evidence>
<dbReference type="Pfam" id="PF08448">
    <property type="entry name" value="PAS_4"/>
    <property type="match status" value="1"/>
</dbReference>
<gene>
    <name evidence="5" type="ORF">LY71_12074</name>
</gene>
<dbReference type="InterPro" id="IPR001610">
    <property type="entry name" value="PAC"/>
</dbReference>
<dbReference type="Gene3D" id="3.20.20.450">
    <property type="entry name" value="EAL domain"/>
    <property type="match status" value="1"/>
</dbReference>
<dbReference type="SUPFAM" id="SSF55785">
    <property type="entry name" value="PYP-like sensor domain (PAS domain)"/>
    <property type="match status" value="2"/>
</dbReference>
<dbReference type="SMART" id="SM00267">
    <property type="entry name" value="GGDEF"/>
    <property type="match status" value="1"/>
</dbReference>
<dbReference type="NCBIfam" id="TIGR00229">
    <property type="entry name" value="sensory_box"/>
    <property type="match status" value="2"/>
</dbReference>
<dbReference type="EMBL" id="PVTG01000020">
    <property type="protein sequence ID" value="PRY40233.1"/>
    <property type="molecule type" value="Genomic_DNA"/>
</dbReference>
<dbReference type="PROSITE" id="PS50112">
    <property type="entry name" value="PAS"/>
    <property type="match status" value="2"/>
</dbReference>
<dbReference type="Gene3D" id="3.30.450.20">
    <property type="entry name" value="PAS domain"/>
    <property type="match status" value="2"/>
</dbReference>
<sequence length="863" mass="90683">MAVRAVGSGASVADLSRRGASVAPSGAMSPPAGDQTLGDLARAVRVVGPDTSVGTVETLLQHRPAGTPWLVVQGAEGPVLLGRGWLEALRAGPDDGGPPLASRRVEEVAPRGTLVVPADSTVGEAASLLAERRRHGEDVPEAIVVVCPDGTGVVPVATLFEQLAHHYAYRAVHDPLTGLPNRLFLEDQVQPPGGFRPGTLFFVDLDRFKDVNDHFGHAAGDEVLTQFARRLRSLARAGDLVARLSGDEFVLVTADRLGREEADALAQRILLSADAPVVVRGADGTEELVTIGASVGIAHGPAGDGPTGPDVLDRLVTQADTAMYRAKTLGRGRCAHFAPELLEDREHGEAVRARHLLERRLRAAVDRGGLSVQYQPVVALPSGQTTGVEALARWHDAELGWVAPDRFVPLAEDTGLIVDLGRWVLRTACREAAGWPVPASGSAPTVAVNVSPVQLVQRGFVDEVVAALTDSGLAPDRLCLEITETAAITDLAATAARLEELRGLGVRLALDDFGAGHSALSLLRHLPVDLVKIDRSFVERVTTDTADAVLVRLVVEAAHGLGRKVCAEGVETPDQARQLVALGCDSAQGWLFGRPADVPALAVPPARAEPDSVSGPAPLPLAGSDEVVVVSTPGRVITYASATAGPVLGWLPQELLGASVLTLLHPEDVGRVVAGLPVARDGGPAGTVHRALHRDGSVRWLRTSVQRLTDASGALREVVTVSRDVTAAVAAQEALAESESMFRHAFDDAPIGMALTDLDGRFIRVNKAYARLVGRTPEELAAMTVADVTHPEDLAQDDANLAQVRTGTVDGHLVTKRYLRADGTAFLAQVHAAVVVDRAQRPAHVFAHVVALRGDVPGVPPEG</sequence>
<feature type="domain" description="GGDEF" evidence="4">
    <location>
        <begin position="196"/>
        <end position="339"/>
    </location>
</feature>
<dbReference type="InterPro" id="IPR013656">
    <property type="entry name" value="PAS_4"/>
</dbReference>
<dbReference type="PROSITE" id="PS50113">
    <property type="entry name" value="PAC"/>
    <property type="match status" value="1"/>
</dbReference>
<accession>A0A2T0T3N1</accession>
<dbReference type="InterPro" id="IPR035919">
    <property type="entry name" value="EAL_sf"/>
</dbReference>
<keyword evidence="6" id="KW-1185">Reference proteome</keyword>
<dbReference type="InterPro" id="IPR029787">
    <property type="entry name" value="Nucleotide_cyclase"/>
</dbReference>
<evidence type="ECO:0000259" key="3">
    <source>
        <dbReference type="PROSITE" id="PS50883"/>
    </source>
</evidence>
<dbReference type="InterPro" id="IPR013767">
    <property type="entry name" value="PAS_fold"/>
</dbReference>
<dbReference type="GO" id="GO:0006355">
    <property type="term" value="P:regulation of DNA-templated transcription"/>
    <property type="evidence" value="ECO:0007669"/>
    <property type="project" value="InterPro"/>
</dbReference>
<dbReference type="SUPFAM" id="SSF55073">
    <property type="entry name" value="Nucleotide cyclase"/>
    <property type="match status" value="1"/>
</dbReference>
<dbReference type="Pfam" id="PF00563">
    <property type="entry name" value="EAL"/>
    <property type="match status" value="1"/>
</dbReference>
<dbReference type="PANTHER" id="PTHR44757">
    <property type="entry name" value="DIGUANYLATE CYCLASE DGCP"/>
    <property type="match status" value="1"/>
</dbReference>
<comment type="caution">
    <text evidence="5">The sequence shown here is derived from an EMBL/GenBank/DDBJ whole genome shotgun (WGS) entry which is preliminary data.</text>
</comment>
<dbReference type="SMART" id="SM00086">
    <property type="entry name" value="PAC"/>
    <property type="match status" value="2"/>
</dbReference>
<dbReference type="CDD" id="cd00130">
    <property type="entry name" value="PAS"/>
    <property type="match status" value="2"/>
</dbReference>
<dbReference type="InterPro" id="IPR000160">
    <property type="entry name" value="GGDEF_dom"/>
</dbReference>
<name>A0A2T0T3N1_9ACTN</name>
<feature type="domain" description="PAS" evidence="1">
    <location>
        <begin position="738"/>
        <end position="793"/>
    </location>
</feature>
<dbReference type="CDD" id="cd01948">
    <property type="entry name" value="EAL"/>
    <property type="match status" value="1"/>
</dbReference>
<organism evidence="5 6">
    <name type="scientific">Geodermatophilus tzadiensis</name>
    <dbReference type="NCBI Taxonomy" id="1137988"/>
    <lineage>
        <taxon>Bacteria</taxon>
        <taxon>Bacillati</taxon>
        <taxon>Actinomycetota</taxon>
        <taxon>Actinomycetes</taxon>
        <taxon>Geodermatophilales</taxon>
        <taxon>Geodermatophilaceae</taxon>
        <taxon>Geodermatophilus</taxon>
    </lineage>
</organism>
<evidence type="ECO:0000259" key="2">
    <source>
        <dbReference type="PROSITE" id="PS50113"/>
    </source>
</evidence>
<evidence type="ECO:0000259" key="4">
    <source>
        <dbReference type="PROSITE" id="PS50887"/>
    </source>
</evidence>
<dbReference type="InterPro" id="IPR001633">
    <property type="entry name" value="EAL_dom"/>
</dbReference>
<dbReference type="Pfam" id="PF00990">
    <property type="entry name" value="GGDEF"/>
    <property type="match status" value="1"/>
</dbReference>
<protein>
    <submittedName>
        <fullName evidence="5">PAS domain S-box-containing protein/diguanylate cyclase (GGDEF)-like protein</fullName>
    </submittedName>
</protein>
<evidence type="ECO:0000313" key="6">
    <source>
        <dbReference type="Proteomes" id="UP000239210"/>
    </source>
</evidence>
<reference evidence="5 6" key="1">
    <citation type="submission" date="2018-03" db="EMBL/GenBank/DDBJ databases">
        <title>Genomic Encyclopedia of Archaeal and Bacterial Type Strains, Phase II (KMG-II): from individual species to whole genera.</title>
        <authorList>
            <person name="Goeker M."/>
        </authorList>
    </citation>
    <scope>NUCLEOTIDE SEQUENCE [LARGE SCALE GENOMIC DNA]</scope>
    <source>
        <strain evidence="5 6">DSM 45416</strain>
    </source>
</reference>
<dbReference type="InterPro" id="IPR035965">
    <property type="entry name" value="PAS-like_dom_sf"/>
</dbReference>
<dbReference type="InterPro" id="IPR043128">
    <property type="entry name" value="Rev_trsase/Diguanyl_cyclase"/>
</dbReference>
<dbReference type="SMART" id="SM00052">
    <property type="entry name" value="EAL"/>
    <property type="match status" value="1"/>
</dbReference>
<feature type="domain" description="PAC" evidence="2">
    <location>
        <begin position="685"/>
        <end position="737"/>
    </location>
</feature>
<dbReference type="Pfam" id="PF00989">
    <property type="entry name" value="PAS"/>
    <property type="match status" value="1"/>
</dbReference>
<dbReference type="NCBIfam" id="TIGR00254">
    <property type="entry name" value="GGDEF"/>
    <property type="match status" value="1"/>
</dbReference>
<feature type="domain" description="PAS" evidence="1">
    <location>
        <begin position="627"/>
        <end position="683"/>
    </location>
</feature>
<dbReference type="InterPro" id="IPR052155">
    <property type="entry name" value="Biofilm_reg_signaling"/>
</dbReference>
<dbReference type="PROSITE" id="PS50887">
    <property type="entry name" value="GGDEF"/>
    <property type="match status" value="1"/>
</dbReference>
<dbReference type="Gene3D" id="3.30.70.270">
    <property type="match status" value="1"/>
</dbReference>
<dbReference type="SUPFAM" id="SSF141868">
    <property type="entry name" value="EAL domain-like"/>
    <property type="match status" value="1"/>
</dbReference>
<dbReference type="Proteomes" id="UP000239210">
    <property type="component" value="Unassembled WGS sequence"/>
</dbReference>
<dbReference type="InterPro" id="IPR000700">
    <property type="entry name" value="PAS-assoc_C"/>
</dbReference>
<dbReference type="PROSITE" id="PS50883">
    <property type="entry name" value="EAL"/>
    <property type="match status" value="1"/>
</dbReference>
<dbReference type="InterPro" id="IPR000014">
    <property type="entry name" value="PAS"/>
</dbReference>
<dbReference type="CDD" id="cd01949">
    <property type="entry name" value="GGDEF"/>
    <property type="match status" value="1"/>
</dbReference>
<evidence type="ECO:0000259" key="1">
    <source>
        <dbReference type="PROSITE" id="PS50112"/>
    </source>
</evidence>
<dbReference type="AlphaFoldDB" id="A0A2T0T3N1"/>